<dbReference type="SUPFAM" id="SSF56672">
    <property type="entry name" value="DNA/RNA polymerases"/>
    <property type="match status" value="1"/>
</dbReference>
<evidence type="ECO:0000259" key="1">
    <source>
        <dbReference type="Pfam" id="PF17919"/>
    </source>
</evidence>
<dbReference type="PANTHER" id="PTHR37984:SF8">
    <property type="entry name" value="CCHC-TYPE DOMAIN-CONTAINING PROTEIN"/>
    <property type="match status" value="1"/>
</dbReference>
<dbReference type="InterPro" id="IPR043502">
    <property type="entry name" value="DNA/RNA_pol_sf"/>
</dbReference>
<keyword evidence="3" id="KW-1185">Reference proteome</keyword>
<organism evidence="2 3">
    <name type="scientific">Mytilus coruscus</name>
    <name type="common">Sea mussel</name>
    <dbReference type="NCBI Taxonomy" id="42192"/>
    <lineage>
        <taxon>Eukaryota</taxon>
        <taxon>Metazoa</taxon>
        <taxon>Spiralia</taxon>
        <taxon>Lophotrochozoa</taxon>
        <taxon>Mollusca</taxon>
        <taxon>Bivalvia</taxon>
        <taxon>Autobranchia</taxon>
        <taxon>Pteriomorphia</taxon>
        <taxon>Mytilida</taxon>
        <taxon>Mytiloidea</taxon>
        <taxon>Mytilidae</taxon>
        <taxon>Mytilinae</taxon>
        <taxon>Mytilus</taxon>
    </lineage>
</organism>
<dbReference type="InterPro" id="IPR041577">
    <property type="entry name" value="RT_RNaseH_2"/>
</dbReference>
<dbReference type="PANTHER" id="PTHR37984">
    <property type="entry name" value="PROTEIN CBG26694"/>
    <property type="match status" value="1"/>
</dbReference>
<gene>
    <name evidence="2" type="ORF">MCOR_6756</name>
</gene>
<feature type="domain" description="Reverse transcriptase/retrotransposon-derived protein RNase H-like" evidence="1">
    <location>
        <begin position="96"/>
        <end position="168"/>
    </location>
</feature>
<reference evidence="2 3" key="1">
    <citation type="submission" date="2020-06" db="EMBL/GenBank/DDBJ databases">
        <authorList>
            <person name="Li R."/>
            <person name="Bekaert M."/>
        </authorList>
    </citation>
    <scope>NUCLEOTIDE SEQUENCE [LARGE SCALE GENOMIC DNA]</scope>
    <source>
        <strain evidence="3">wild</strain>
    </source>
</reference>
<sequence>MTENSKSCFNGVMTITFFLMRKRKKITFHGHRITREGVKVDHAKVKAKQEMPCPTDVSGVKRLCSMVQYMAKFLPDLANDLAPIRELTRKHVPWKWSSECEVAFQRVMKRLTEAPILVNFDVNKEVVLQVDSSKNGLGAVLLQEGKPVEFASRTLKPSECNWAQIEKRSIIDVIWSRAF</sequence>
<dbReference type="Pfam" id="PF17919">
    <property type="entry name" value="RT_RNaseH_2"/>
    <property type="match status" value="1"/>
</dbReference>
<dbReference type="OrthoDB" id="10053647at2759"/>
<name>A0A6J8AEH0_MYTCO</name>
<dbReference type="InterPro" id="IPR043128">
    <property type="entry name" value="Rev_trsase/Diguanyl_cyclase"/>
</dbReference>
<protein>
    <recommendedName>
        <fullName evidence="1">Reverse transcriptase/retrotransposon-derived protein RNase H-like domain-containing protein</fullName>
    </recommendedName>
</protein>
<dbReference type="FunFam" id="3.30.70.270:FF:000063">
    <property type="entry name" value="Zinc knuckle domaincontaining protein"/>
    <property type="match status" value="1"/>
</dbReference>
<dbReference type="AlphaFoldDB" id="A0A6J8AEH0"/>
<dbReference type="Gene3D" id="3.30.70.270">
    <property type="match status" value="1"/>
</dbReference>
<proteinExistence type="predicted"/>
<dbReference type="Proteomes" id="UP000507470">
    <property type="component" value="Unassembled WGS sequence"/>
</dbReference>
<accession>A0A6J8AEH0</accession>
<evidence type="ECO:0000313" key="2">
    <source>
        <dbReference type="EMBL" id="CAC5366467.1"/>
    </source>
</evidence>
<dbReference type="EMBL" id="CACVKT020001259">
    <property type="protein sequence ID" value="CAC5366467.1"/>
    <property type="molecule type" value="Genomic_DNA"/>
</dbReference>
<dbReference type="InterPro" id="IPR050951">
    <property type="entry name" value="Retrovirus_Pol_polyprotein"/>
</dbReference>
<evidence type="ECO:0000313" key="3">
    <source>
        <dbReference type="Proteomes" id="UP000507470"/>
    </source>
</evidence>